<dbReference type="Gene3D" id="3.40.50.1820">
    <property type="entry name" value="alpha/beta hydrolase"/>
    <property type="match status" value="1"/>
</dbReference>
<evidence type="ECO:0000256" key="1">
    <source>
        <dbReference type="ARBA" id="ARBA00022801"/>
    </source>
</evidence>
<evidence type="ECO:0000313" key="3">
    <source>
        <dbReference type="EMBL" id="CZT17370.1"/>
    </source>
</evidence>
<name>A0A2D3UWA7_9PEZI</name>
<keyword evidence="4" id="KW-1185">Reference proteome</keyword>
<dbReference type="SUPFAM" id="SSF53474">
    <property type="entry name" value="alpha/beta-Hydrolases"/>
    <property type="match status" value="1"/>
</dbReference>
<gene>
    <name evidence="3" type="ORF">RCC_03204</name>
</gene>
<accession>A0A2D3UWA7</accession>
<dbReference type="InterPro" id="IPR050300">
    <property type="entry name" value="GDXG_lipolytic_enzyme"/>
</dbReference>
<keyword evidence="1" id="KW-0378">Hydrolase</keyword>
<evidence type="ECO:0000259" key="2">
    <source>
        <dbReference type="Pfam" id="PF07859"/>
    </source>
</evidence>
<dbReference type="EMBL" id="FJUY01000004">
    <property type="protein sequence ID" value="CZT17370.1"/>
    <property type="molecule type" value="Genomic_DNA"/>
</dbReference>
<feature type="domain" description="Alpha/beta hydrolase fold-3" evidence="2">
    <location>
        <begin position="74"/>
        <end position="254"/>
    </location>
</feature>
<organism evidence="3 4">
    <name type="scientific">Ramularia collo-cygni</name>
    <dbReference type="NCBI Taxonomy" id="112498"/>
    <lineage>
        <taxon>Eukaryota</taxon>
        <taxon>Fungi</taxon>
        <taxon>Dikarya</taxon>
        <taxon>Ascomycota</taxon>
        <taxon>Pezizomycotina</taxon>
        <taxon>Dothideomycetes</taxon>
        <taxon>Dothideomycetidae</taxon>
        <taxon>Mycosphaerellales</taxon>
        <taxon>Mycosphaerellaceae</taxon>
        <taxon>Ramularia</taxon>
    </lineage>
</organism>
<dbReference type="InterPro" id="IPR013094">
    <property type="entry name" value="AB_hydrolase_3"/>
</dbReference>
<dbReference type="InterPro" id="IPR029058">
    <property type="entry name" value="AB_hydrolase_fold"/>
</dbReference>
<dbReference type="STRING" id="112498.A0A2D3UWA7"/>
<dbReference type="OrthoDB" id="408631at2759"/>
<protein>
    <recommendedName>
        <fullName evidence="2">Alpha/beta hydrolase fold-3 domain-containing protein</fullName>
    </recommendedName>
</protein>
<dbReference type="AlphaFoldDB" id="A0A2D3UWA7"/>
<dbReference type="Pfam" id="PF07859">
    <property type="entry name" value="Abhydrolase_3"/>
    <property type="match status" value="1"/>
</dbReference>
<reference evidence="3 4" key="1">
    <citation type="submission" date="2016-03" db="EMBL/GenBank/DDBJ databases">
        <authorList>
            <person name="Ploux O."/>
        </authorList>
    </citation>
    <scope>NUCLEOTIDE SEQUENCE [LARGE SCALE GENOMIC DNA]</scope>
    <source>
        <strain evidence="3 4">URUG2</strain>
    </source>
</reference>
<sequence>MAEGSSSFTVPARLIKAPMHLSASAQARLSPQPQFEYPPVEDKAAWRDLIEQVDRNMALGFESMAGHFEGGEACKTIAGLTAAMLQKRVWSIDYRMPPESPYPAGLDDGLAVYRALLQEHSPDEIIVNGLSAGGNLAAALLLRAREAGLPMPAGLVLGTPEVDLTESGDSFQTNIGVDAVLRSLMPVNIMYANGTDLRDPHLSPLFGDLKGFPPTILYTGTRDLYLSNTVRMHRALRTAGVTAELHVMEAAGHSGFPGAPEGDAIYQEVRNFVASVLKG</sequence>
<evidence type="ECO:0000313" key="4">
    <source>
        <dbReference type="Proteomes" id="UP000225277"/>
    </source>
</evidence>
<dbReference type="PANTHER" id="PTHR48081">
    <property type="entry name" value="AB HYDROLASE SUPERFAMILY PROTEIN C4A8.06C"/>
    <property type="match status" value="1"/>
</dbReference>
<dbReference type="PANTHER" id="PTHR48081:SF30">
    <property type="entry name" value="ACETYL-HYDROLASE LIPR-RELATED"/>
    <property type="match status" value="1"/>
</dbReference>
<dbReference type="GeneID" id="35598411"/>
<dbReference type="Proteomes" id="UP000225277">
    <property type="component" value="Unassembled WGS sequence"/>
</dbReference>
<dbReference type="GO" id="GO:0004806">
    <property type="term" value="F:triacylglycerol lipase activity"/>
    <property type="evidence" value="ECO:0007669"/>
    <property type="project" value="TreeGrafter"/>
</dbReference>
<dbReference type="RefSeq" id="XP_023624263.1">
    <property type="nucleotide sequence ID" value="XM_023768495.1"/>
</dbReference>
<proteinExistence type="predicted"/>